<organism evidence="2 3">
    <name type="scientific">Anaerobacterium chartisolvens</name>
    <dbReference type="NCBI Taxonomy" id="1297424"/>
    <lineage>
        <taxon>Bacteria</taxon>
        <taxon>Bacillati</taxon>
        <taxon>Bacillota</taxon>
        <taxon>Clostridia</taxon>
        <taxon>Eubacteriales</taxon>
        <taxon>Oscillospiraceae</taxon>
        <taxon>Anaerobacterium</taxon>
    </lineage>
</organism>
<dbReference type="RefSeq" id="WP_114300329.1">
    <property type="nucleotide sequence ID" value="NZ_QPJT01000047.1"/>
</dbReference>
<name>A0A369AEX9_9FIRM</name>
<dbReference type="AlphaFoldDB" id="A0A369AEX9"/>
<comment type="caution">
    <text evidence="2">The sequence shown here is derived from an EMBL/GenBank/DDBJ whole genome shotgun (WGS) entry which is preliminary data.</text>
</comment>
<keyword evidence="3" id="KW-1185">Reference proteome</keyword>
<reference evidence="2 3" key="1">
    <citation type="submission" date="2018-07" db="EMBL/GenBank/DDBJ databases">
        <title>Genomic Encyclopedia of Type Strains, Phase IV (KMG-IV): sequencing the most valuable type-strain genomes for metagenomic binning, comparative biology and taxonomic classification.</title>
        <authorList>
            <person name="Goeker M."/>
        </authorList>
    </citation>
    <scope>NUCLEOTIDE SEQUENCE [LARGE SCALE GENOMIC DNA]</scope>
    <source>
        <strain evidence="2 3">DSM 27016</strain>
    </source>
</reference>
<dbReference type="SUPFAM" id="SSF46785">
    <property type="entry name" value="Winged helix' DNA-binding domain"/>
    <property type="match status" value="1"/>
</dbReference>
<dbReference type="EMBL" id="QPJT01000047">
    <property type="protein sequence ID" value="RCX07890.1"/>
    <property type="molecule type" value="Genomic_DNA"/>
</dbReference>
<evidence type="ECO:0000313" key="3">
    <source>
        <dbReference type="Proteomes" id="UP000253034"/>
    </source>
</evidence>
<protein>
    <submittedName>
        <fullName evidence="2">Uncharacterized protein</fullName>
    </submittedName>
</protein>
<gene>
    <name evidence="2" type="ORF">DFR58_14710</name>
</gene>
<dbReference type="InterPro" id="IPR036390">
    <property type="entry name" value="WH_DNA-bd_sf"/>
</dbReference>
<feature type="region of interest" description="Disordered" evidence="1">
    <location>
        <begin position="207"/>
        <end position="229"/>
    </location>
</feature>
<dbReference type="Proteomes" id="UP000253034">
    <property type="component" value="Unassembled WGS sequence"/>
</dbReference>
<sequence length="355" mass="40663">MSQPSKLKRIVIKEEFVALTGDYVDAVILNQFLYWSERVRDFDVFIEEEMSVAAILGGQVPELQKRNGWIYKSCEELSEEIMIRLSPSNMRKHIKALVEKGWLDERNNPSRKWDKKKQYRVNLLKINKDLQELGYFLQDYKIDMTEIENRTSETENAFSKTENGASKTENASSEIENGISKTENRTAQNRKAIPEITIETTTENIPETTKTDTVSPSIGDKDNNSTEGRTYSISFHKSEEWGKSRDAPTVEDDLPGLERVKERCELHVFTDPDTHNMLSHVLELMWFSEKLKVGEAVIPRAVVRSRMQLLTGAILAYALHKAHSPEIRNTTSYLISCIYNGISEYHSDVALTFSG</sequence>
<evidence type="ECO:0000256" key="1">
    <source>
        <dbReference type="SAM" id="MobiDB-lite"/>
    </source>
</evidence>
<feature type="compositionally biased region" description="Polar residues" evidence="1">
    <location>
        <begin position="154"/>
        <end position="189"/>
    </location>
</feature>
<feature type="region of interest" description="Disordered" evidence="1">
    <location>
        <begin position="152"/>
        <end position="190"/>
    </location>
</feature>
<dbReference type="OrthoDB" id="1258529at2"/>
<evidence type="ECO:0000313" key="2">
    <source>
        <dbReference type="EMBL" id="RCX07890.1"/>
    </source>
</evidence>
<proteinExistence type="predicted"/>
<accession>A0A369AEX9</accession>